<dbReference type="Proteomes" id="UP000070394">
    <property type="component" value="Unassembled WGS sequence"/>
</dbReference>
<evidence type="ECO:0000313" key="4">
    <source>
        <dbReference type="Proteomes" id="UP000070394"/>
    </source>
</evidence>
<sequence>MRVISGTARSLILKTPKGNLTRPTTDKIKETLFNMIANDLYDATFLDMFAGSGGIGIEALSRGAKKAYFCDIDREAIECIKYNLAHTKLLDKAVVMKGSFESNLDKIKGLGERFDIIFLDPPYKKGFEDKCLDILLNSTLIDEHTLIIIEEDFKTDTAHLEKDWDIVKVKEYKSNKHIFIHKRG</sequence>
<dbReference type="GO" id="GO:0003676">
    <property type="term" value="F:nucleic acid binding"/>
    <property type="evidence" value="ECO:0007669"/>
    <property type="project" value="InterPro"/>
</dbReference>
<dbReference type="InterPro" id="IPR029063">
    <property type="entry name" value="SAM-dependent_MTases_sf"/>
</dbReference>
<dbReference type="EMBL" id="LSDA01000111">
    <property type="protein sequence ID" value="KXB55590.1"/>
    <property type="molecule type" value="Genomic_DNA"/>
</dbReference>
<evidence type="ECO:0000256" key="2">
    <source>
        <dbReference type="ARBA" id="ARBA00022679"/>
    </source>
</evidence>
<organism evidence="3 4">
    <name type="scientific">Lachnoanaerobaculum saburreum</name>
    <dbReference type="NCBI Taxonomy" id="467210"/>
    <lineage>
        <taxon>Bacteria</taxon>
        <taxon>Bacillati</taxon>
        <taxon>Bacillota</taxon>
        <taxon>Clostridia</taxon>
        <taxon>Lachnospirales</taxon>
        <taxon>Lachnospiraceae</taxon>
        <taxon>Lachnoanaerobaculum</taxon>
    </lineage>
</organism>
<dbReference type="PATRIC" id="fig|467210.3.peg.2108"/>
<dbReference type="GO" id="GO:0008168">
    <property type="term" value="F:methyltransferase activity"/>
    <property type="evidence" value="ECO:0007669"/>
    <property type="project" value="UniProtKB-KW"/>
</dbReference>
<dbReference type="SUPFAM" id="SSF53335">
    <property type="entry name" value="S-adenosyl-L-methionine-dependent methyltransferases"/>
    <property type="match status" value="1"/>
</dbReference>
<dbReference type="InterPro" id="IPR002052">
    <property type="entry name" value="DNA_methylase_N6_adenine_CS"/>
</dbReference>
<name>A0A133ZJJ3_9FIRM</name>
<dbReference type="RefSeq" id="WP_060931767.1">
    <property type="nucleotide sequence ID" value="NZ_KQ959840.1"/>
</dbReference>
<keyword evidence="2 3" id="KW-0808">Transferase</keyword>
<dbReference type="OrthoDB" id="9803017at2"/>
<dbReference type="PROSITE" id="PS00092">
    <property type="entry name" value="N6_MTASE"/>
    <property type="match status" value="1"/>
</dbReference>
<comment type="caution">
    <text evidence="3">The sequence shown here is derived from an EMBL/GenBank/DDBJ whole genome shotgun (WGS) entry which is preliminary data.</text>
</comment>
<dbReference type="NCBIfam" id="TIGR00095">
    <property type="entry name" value="16S rRNA (guanine(966)-N(2))-methyltransferase RsmD"/>
    <property type="match status" value="1"/>
</dbReference>
<dbReference type="Pfam" id="PF03602">
    <property type="entry name" value="Cons_hypoth95"/>
    <property type="match status" value="1"/>
</dbReference>
<dbReference type="PIRSF" id="PIRSF004553">
    <property type="entry name" value="CHP00095"/>
    <property type="match status" value="1"/>
</dbReference>
<evidence type="ECO:0000313" key="3">
    <source>
        <dbReference type="EMBL" id="KXB55590.1"/>
    </source>
</evidence>
<dbReference type="Gene3D" id="3.40.50.150">
    <property type="entry name" value="Vaccinia Virus protein VP39"/>
    <property type="match status" value="1"/>
</dbReference>
<accession>A0A133ZJJ3</accession>
<reference evidence="4" key="1">
    <citation type="submission" date="2016-01" db="EMBL/GenBank/DDBJ databases">
        <authorList>
            <person name="Mitreva M."/>
            <person name="Pepin K.H."/>
            <person name="Mihindukulasuriya K.A."/>
            <person name="Fulton R."/>
            <person name="Fronick C."/>
            <person name="O'Laughlin M."/>
            <person name="Miner T."/>
            <person name="Herter B."/>
            <person name="Rosa B.A."/>
            <person name="Cordes M."/>
            <person name="Tomlinson C."/>
            <person name="Wollam A."/>
            <person name="Palsikar V.B."/>
            <person name="Mardis E.R."/>
            <person name="Wilson R.K."/>
        </authorList>
    </citation>
    <scope>NUCLEOTIDE SEQUENCE [LARGE SCALE GENOMIC DNA]</scope>
    <source>
        <strain evidence="4">DNF00896</strain>
    </source>
</reference>
<evidence type="ECO:0000256" key="1">
    <source>
        <dbReference type="ARBA" id="ARBA00022603"/>
    </source>
</evidence>
<dbReference type="AlphaFoldDB" id="A0A133ZJJ3"/>
<dbReference type="PANTHER" id="PTHR43542">
    <property type="entry name" value="METHYLTRANSFERASE"/>
    <property type="match status" value="1"/>
</dbReference>
<dbReference type="STRING" id="467210.HMPREF1866_02130"/>
<dbReference type="CDD" id="cd02440">
    <property type="entry name" value="AdoMet_MTases"/>
    <property type="match status" value="1"/>
</dbReference>
<proteinExistence type="predicted"/>
<dbReference type="PANTHER" id="PTHR43542:SF1">
    <property type="entry name" value="METHYLTRANSFERASE"/>
    <property type="match status" value="1"/>
</dbReference>
<gene>
    <name evidence="3" type="ORF">HMPREF1866_02130</name>
</gene>
<dbReference type="InterPro" id="IPR004398">
    <property type="entry name" value="RNA_MeTrfase_RsmD"/>
</dbReference>
<protein>
    <submittedName>
        <fullName evidence="3">RNA methyltransferase, RsmD family</fullName>
    </submittedName>
</protein>
<keyword evidence="4" id="KW-1185">Reference proteome</keyword>
<dbReference type="GO" id="GO:0031167">
    <property type="term" value="P:rRNA methylation"/>
    <property type="evidence" value="ECO:0007669"/>
    <property type="project" value="InterPro"/>
</dbReference>
<keyword evidence="1 3" id="KW-0489">Methyltransferase</keyword>